<evidence type="ECO:0000256" key="1">
    <source>
        <dbReference type="SAM" id="MobiDB-lite"/>
    </source>
</evidence>
<organism evidence="2">
    <name type="scientific">uncultured Solirubrobacteraceae bacterium</name>
    <dbReference type="NCBI Taxonomy" id="1162706"/>
    <lineage>
        <taxon>Bacteria</taxon>
        <taxon>Bacillati</taxon>
        <taxon>Actinomycetota</taxon>
        <taxon>Thermoleophilia</taxon>
        <taxon>Solirubrobacterales</taxon>
        <taxon>Solirubrobacteraceae</taxon>
        <taxon>environmental samples</taxon>
    </lineage>
</organism>
<sequence length="50" mass="5551">ALLRDHAREPAAVGAQRRRCESSHAPPAARRRHRRGAGIGRLWRRAGEAS</sequence>
<feature type="non-terminal residue" evidence="2">
    <location>
        <position position="50"/>
    </location>
</feature>
<dbReference type="AlphaFoldDB" id="A0A6J4SNG5"/>
<evidence type="ECO:0000313" key="2">
    <source>
        <dbReference type="EMBL" id="CAA9497443.1"/>
    </source>
</evidence>
<accession>A0A6J4SNG5</accession>
<name>A0A6J4SNG5_9ACTN</name>
<dbReference type="EMBL" id="CADCVL010000393">
    <property type="protein sequence ID" value="CAA9497443.1"/>
    <property type="molecule type" value="Genomic_DNA"/>
</dbReference>
<protein>
    <submittedName>
        <fullName evidence="2">Uncharacterized protein</fullName>
    </submittedName>
</protein>
<proteinExistence type="predicted"/>
<feature type="region of interest" description="Disordered" evidence="1">
    <location>
        <begin position="1"/>
        <end position="50"/>
    </location>
</feature>
<gene>
    <name evidence="2" type="ORF">AVDCRST_MAG65-2379</name>
</gene>
<reference evidence="2" key="1">
    <citation type="submission" date="2020-02" db="EMBL/GenBank/DDBJ databases">
        <authorList>
            <person name="Meier V. D."/>
        </authorList>
    </citation>
    <scope>NUCLEOTIDE SEQUENCE</scope>
    <source>
        <strain evidence="2">AVDCRST_MAG65</strain>
    </source>
</reference>
<feature type="non-terminal residue" evidence="2">
    <location>
        <position position="1"/>
    </location>
</feature>